<organism evidence="1 2">
    <name type="scientific">Catharanthus roseus</name>
    <name type="common">Madagascar periwinkle</name>
    <name type="synonym">Vinca rosea</name>
    <dbReference type="NCBI Taxonomy" id="4058"/>
    <lineage>
        <taxon>Eukaryota</taxon>
        <taxon>Viridiplantae</taxon>
        <taxon>Streptophyta</taxon>
        <taxon>Embryophyta</taxon>
        <taxon>Tracheophyta</taxon>
        <taxon>Spermatophyta</taxon>
        <taxon>Magnoliopsida</taxon>
        <taxon>eudicotyledons</taxon>
        <taxon>Gunneridae</taxon>
        <taxon>Pentapetalae</taxon>
        <taxon>asterids</taxon>
        <taxon>lamiids</taxon>
        <taxon>Gentianales</taxon>
        <taxon>Apocynaceae</taxon>
        <taxon>Rauvolfioideae</taxon>
        <taxon>Vinceae</taxon>
        <taxon>Catharanthinae</taxon>
        <taxon>Catharanthus</taxon>
    </lineage>
</organism>
<dbReference type="Proteomes" id="UP001060085">
    <property type="component" value="Linkage Group LG01"/>
</dbReference>
<evidence type="ECO:0000313" key="2">
    <source>
        <dbReference type="Proteomes" id="UP001060085"/>
    </source>
</evidence>
<protein>
    <submittedName>
        <fullName evidence="1">Uncharacterized protein</fullName>
    </submittedName>
</protein>
<accession>A0ACC0C8R6</accession>
<comment type="caution">
    <text evidence="1">The sequence shown here is derived from an EMBL/GenBank/DDBJ whole genome shotgun (WGS) entry which is preliminary data.</text>
</comment>
<proteinExistence type="predicted"/>
<gene>
    <name evidence="1" type="ORF">M9H77_02499</name>
</gene>
<dbReference type="EMBL" id="CM044701">
    <property type="protein sequence ID" value="KAI5681272.1"/>
    <property type="molecule type" value="Genomic_DNA"/>
</dbReference>
<evidence type="ECO:0000313" key="1">
    <source>
        <dbReference type="EMBL" id="KAI5681272.1"/>
    </source>
</evidence>
<name>A0ACC0C8R6_CATRO</name>
<sequence length="158" mass="17928">MSLMIFEVDKREETKESCCDISSSLNSLSGEEVNLFTNSNNHFLACFSLSVQKFEAQNMENEGILGYKVYKTISFLPSTSFLSFDFIINESNSCSLSSFCAIIQPQFLNVLTTTCGTKPNHRMKAKEEGMERDLNIGYEDISMSLSLNPFLLYHEFSF</sequence>
<keyword evidence="2" id="KW-1185">Reference proteome</keyword>
<reference evidence="2" key="1">
    <citation type="journal article" date="2023" name="Nat. Plants">
        <title>Single-cell RNA sequencing provides a high-resolution roadmap for understanding the multicellular compartmentation of specialized metabolism.</title>
        <authorList>
            <person name="Sun S."/>
            <person name="Shen X."/>
            <person name="Li Y."/>
            <person name="Li Y."/>
            <person name="Wang S."/>
            <person name="Li R."/>
            <person name="Zhang H."/>
            <person name="Shen G."/>
            <person name="Guo B."/>
            <person name="Wei J."/>
            <person name="Xu J."/>
            <person name="St-Pierre B."/>
            <person name="Chen S."/>
            <person name="Sun C."/>
        </authorList>
    </citation>
    <scope>NUCLEOTIDE SEQUENCE [LARGE SCALE GENOMIC DNA]</scope>
</reference>